<dbReference type="SUPFAM" id="SSF55781">
    <property type="entry name" value="GAF domain-like"/>
    <property type="match status" value="1"/>
</dbReference>
<evidence type="ECO:0000256" key="8">
    <source>
        <dbReference type="ARBA" id="ARBA00022741"/>
    </source>
</evidence>
<keyword evidence="12 14" id="KW-0902">Two-component regulatory system</keyword>
<keyword evidence="3 14" id="KW-1003">Cell membrane</keyword>
<dbReference type="SMART" id="SM00065">
    <property type="entry name" value="GAF"/>
    <property type="match status" value="1"/>
</dbReference>
<keyword evidence="4 14" id="KW-0997">Cell inner membrane</keyword>
<dbReference type="Pfam" id="PF02518">
    <property type="entry name" value="HATPase_c"/>
    <property type="match status" value="1"/>
</dbReference>
<dbReference type="Gene3D" id="1.10.8.500">
    <property type="entry name" value="HAMP domain in histidine kinase"/>
    <property type="match status" value="1"/>
</dbReference>
<protein>
    <recommendedName>
        <fullName evidence="14">Sensor protein</fullName>
        <ecNumber evidence="14">2.7.13.3</ecNumber>
    </recommendedName>
</protein>
<dbReference type="GO" id="GO:0005886">
    <property type="term" value="C:plasma membrane"/>
    <property type="evidence" value="ECO:0007669"/>
    <property type="project" value="UniProtKB-SubCell"/>
</dbReference>
<dbReference type="Gene3D" id="1.20.120.960">
    <property type="entry name" value="Histidine kinase NarX, sensor domain"/>
    <property type="match status" value="1"/>
</dbReference>
<dbReference type="PANTHER" id="PTHR24421:SF10">
    <property type="entry name" value="NITRATE_NITRITE SENSOR PROTEIN NARQ"/>
    <property type="match status" value="1"/>
</dbReference>
<evidence type="ECO:0000256" key="6">
    <source>
        <dbReference type="ARBA" id="ARBA00022679"/>
    </source>
</evidence>
<evidence type="ECO:0000256" key="13">
    <source>
        <dbReference type="ARBA" id="ARBA00023136"/>
    </source>
</evidence>
<dbReference type="Proteomes" id="UP000307956">
    <property type="component" value="Unassembled WGS sequence"/>
</dbReference>
<dbReference type="Gene3D" id="1.20.5.1930">
    <property type="match status" value="1"/>
</dbReference>
<dbReference type="EMBL" id="SSOD01000003">
    <property type="protein sequence ID" value="THF63244.1"/>
    <property type="molecule type" value="Genomic_DNA"/>
</dbReference>
<keyword evidence="8 14" id="KW-0547">Nucleotide-binding</keyword>
<dbReference type="InterPro" id="IPR016380">
    <property type="entry name" value="Sig_transdc_His_kin_NarX/NarQ"/>
</dbReference>
<dbReference type="Pfam" id="PF07730">
    <property type="entry name" value="HisKA_3"/>
    <property type="match status" value="1"/>
</dbReference>
<organism evidence="17 18">
    <name type="scientific">Pseudothauera rhizosphaerae</name>
    <dbReference type="NCBI Taxonomy" id="2565932"/>
    <lineage>
        <taxon>Bacteria</taxon>
        <taxon>Pseudomonadati</taxon>
        <taxon>Pseudomonadota</taxon>
        <taxon>Betaproteobacteria</taxon>
        <taxon>Rhodocyclales</taxon>
        <taxon>Zoogloeaceae</taxon>
        <taxon>Pseudothauera</taxon>
    </lineage>
</organism>
<dbReference type="InterPro" id="IPR029016">
    <property type="entry name" value="GAF-like_dom_sf"/>
</dbReference>
<dbReference type="Pfam" id="PF13675">
    <property type="entry name" value="PilJ"/>
    <property type="match status" value="1"/>
</dbReference>
<keyword evidence="7 15" id="KW-0812">Transmembrane</keyword>
<feature type="transmembrane region" description="Helical" evidence="15">
    <location>
        <begin position="204"/>
        <end position="226"/>
    </location>
</feature>
<comment type="subcellular location">
    <subcellularLocation>
        <location evidence="2">Cell inner membrane</location>
        <topology evidence="2">Multi-pass membrane protein</topology>
    </subcellularLocation>
</comment>
<comment type="caution">
    <text evidence="17">The sequence shown here is derived from an EMBL/GenBank/DDBJ whole genome shotgun (WGS) entry which is preliminary data.</text>
</comment>
<gene>
    <name evidence="17" type="ORF">E6O51_04025</name>
</gene>
<sequence length="670" mass="73492">MRAAPSRSAPGAEQTAVKPVPPPSAWFGQRLSGKIVGILLGFFVVALAAIALTLFISWQLEGAAAAINDAGSLRMRAYHIAYHLARADAEPGDRSAFAALIHTEIRGFEDTLAKLGRGDPTRPLFIPRDDEIPADLGHLVRIWTLDIRPLLERLAATPEPFALRLDMNGFDATVGAFVTGINDVVLKMEHSYARSTNILRTSQVVLIGLAVIGTLALVRFFFVLVIRPVSELTEGVRRMAAEDFSVRVPVFARDELGELSEGFNTMACHVQDLHATLEQRVEDKTRRLTEKNRELEILYTTSGFLHEPNDIDGLCRGFLQRVQDTLGARASSVRLLDRDSQKLCITVCEGLDEHFLDDEAVLACGQCVCGAAVEHNVAFITDVARNPALLPLDTCRRAGFRTVAAATVSANRRPIGVFNLYFDELRPADESERQLLATLGQQLGTAIDNLRLQAREREMAVSEERNLLALELHDSIAQSLAFLNLQAQLLEESIGGGDEAEMRGILAMIRQGVQQSYEDVRELLVHFRTGVGVQQDLDAAVDAALRRLAEQTGIATDLDIQGDGAPLDPQTETQVLYIVQEALSNVRKHADARTATVLLRRGLEGLSVTVRDDGVGFDAERRADDGQAHIGLQIMKERAAGIGARFFVRSSRGKGTEIRLELHRKQEEAA</sequence>
<dbReference type="CDD" id="cd16917">
    <property type="entry name" value="HATPase_UhpB-NarQ-NarX-like"/>
    <property type="match status" value="1"/>
</dbReference>
<name>A0A4S4AU13_9RHOO</name>
<dbReference type="SMART" id="SM00387">
    <property type="entry name" value="HATPase_c"/>
    <property type="match status" value="1"/>
</dbReference>
<dbReference type="SUPFAM" id="SSF55874">
    <property type="entry name" value="ATPase domain of HSP90 chaperone/DNA topoisomerase II/histidine kinase"/>
    <property type="match status" value="1"/>
</dbReference>
<keyword evidence="10 14" id="KW-0067">ATP-binding</keyword>
<dbReference type="GO" id="GO:0046983">
    <property type="term" value="F:protein dimerization activity"/>
    <property type="evidence" value="ECO:0007669"/>
    <property type="project" value="UniProtKB-UniRule"/>
</dbReference>
<keyword evidence="9 14" id="KW-0418">Kinase</keyword>
<dbReference type="Pfam" id="PF13185">
    <property type="entry name" value="GAF_2"/>
    <property type="match status" value="1"/>
</dbReference>
<dbReference type="Gene3D" id="3.30.565.10">
    <property type="entry name" value="Histidine kinase-like ATPase, C-terminal domain"/>
    <property type="match status" value="1"/>
</dbReference>
<evidence type="ECO:0000256" key="5">
    <source>
        <dbReference type="ARBA" id="ARBA00022553"/>
    </source>
</evidence>
<evidence type="ECO:0000256" key="7">
    <source>
        <dbReference type="ARBA" id="ARBA00022692"/>
    </source>
</evidence>
<evidence type="ECO:0000259" key="16">
    <source>
        <dbReference type="PROSITE" id="PS50885"/>
    </source>
</evidence>
<evidence type="ECO:0000256" key="11">
    <source>
        <dbReference type="ARBA" id="ARBA00022989"/>
    </source>
</evidence>
<dbReference type="PANTHER" id="PTHR24421">
    <property type="entry name" value="NITRATE/NITRITE SENSOR PROTEIN NARX-RELATED"/>
    <property type="match status" value="1"/>
</dbReference>
<dbReference type="PIRSF" id="PIRSF003167">
    <property type="entry name" value="STHK_NarX/NarQ"/>
    <property type="match status" value="1"/>
</dbReference>
<dbReference type="InterPro" id="IPR003594">
    <property type="entry name" value="HATPase_dom"/>
</dbReference>
<dbReference type="InterPro" id="IPR003018">
    <property type="entry name" value="GAF"/>
</dbReference>
<dbReference type="GO" id="GO:0000155">
    <property type="term" value="F:phosphorelay sensor kinase activity"/>
    <property type="evidence" value="ECO:0007669"/>
    <property type="project" value="UniProtKB-UniRule"/>
</dbReference>
<dbReference type="InterPro" id="IPR050482">
    <property type="entry name" value="Sensor_HK_TwoCompSys"/>
</dbReference>
<dbReference type="OrthoDB" id="9811306at2"/>
<dbReference type="SUPFAM" id="SSF158472">
    <property type="entry name" value="HAMP domain-like"/>
    <property type="match status" value="1"/>
</dbReference>
<dbReference type="GO" id="GO:0005524">
    <property type="term" value="F:ATP binding"/>
    <property type="evidence" value="ECO:0007669"/>
    <property type="project" value="UniProtKB-UniRule"/>
</dbReference>
<dbReference type="PROSITE" id="PS50885">
    <property type="entry name" value="HAMP"/>
    <property type="match status" value="1"/>
</dbReference>
<keyword evidence="13 14" id="KW-0472">Membrane</keyword>
<dbReference type="InterPro" id="IPR042295">
    <property type="entry name" value="NarX-like_N_sf"/>
</dbReference>
<keyword evidence="18" id="KW-1185">Reference proteome</keyword>
<keyword evidence="5" id="KW-0597">Phosphoprotein</keyword>
<comment type="catalytic activity">
    <reaction evidence="1 14">
        <text>ATP + protein L-histidine = ADP + protein N-phospho-L-histidine.</text>
        <dbReference type="EC" id="2.7.13.3"/>
    </reaction>
</comment>
<evidence type="ECO:0000256" key="9">
    <source>
        <dbReference type="ARBA" id="ARBA00022777"/>
    </source>
</evidence>
<dbReference type="InterPro" id="IPR011712">
    <property type="entry name" value="Sig_transdc_His_kin_sub3_dim/P"/>
</dbReference>
<dbReference type="InterPro" id="IPR029095">
    <property type="entry name" value="NarX-like_N"/>
</dbReference>
<dbReference type="InterPro" id="IPR003660">
    <property type="entry name" value="HAMP_dom"/>
</dbReference>
<dbReference type="EC" id="2.7.13.3" evidence="14"/>
<keyword evidence="6 14" id="KW-0808">Transferase</keyword>
<evidence type="ECO:0000256" key="3">
    <source>
        <dbReference type="ARBA" id="ARBA00022475"/>
    </source>
</evidence>
<evidence type="ECO:0000256" key="15">
    <source>
        <dbReference type="SAM" id="Phobius"/>
    </source>
</evidence>
<keyword evidence="11 15" id="KW-1133">Transmembrane helix</keyword>
<evidence type="ECO:0000256" key="2">
    <source>
        <dbReference type="ARBA" id="ARBA00004429"/>
    </source>
</evidence>
<reference evidence="17 18" key="1">
    <citation type="submission" date="2019-04" db="EMBL/GenBank/DDBJ databases">
        <title>Azoarcus rhizosphaerae sp. nov. isolated from rhizosphere of Ficus religiosa.</title>
        <authorList>
            <person name="Lin S.-Y."/>
            <person name="Hameed A."/>
            <person name="Hsu Y.-H."/>
            <person name="Young C.-C."/>
        </authorList>
    </citation>
    <scope>NUCLEOTIDE SEQUENCE [LARGE SCALE GENOMIC DNA]</scope>
    <source>
        <strain evidence="17 18">CC-YHH848</strain>
    </source>
</reference>
<evidence type="ECO:0000256" key="10">
    <source>
        <dbReference type="ARBA" id="ARBA00022840"/>
    </source>
</evidence>
<dbReference type="AlphaFoldDB" id="A0A4S4AU13"/>
<evidence type="ECO:0000313" key="18">
    <source>
        <dbReference type="Proteomes" id="UP000307956"/>
    </source>
</evidence>
<evidence type="ECO:0000313" key="17">
    <source>
        <dbReference type="EMBL" id="THF63244.1"/>
    </source>
</evidence>
<dbReference type="CDD" id="cd06225">
    <property type="entry name" value="HAMP"/>
    <property type="match status" value="1"/>
</dbReference>
<dbReference type="InterPro" id="IPR036890">
    <property type="entry name" value="HATPase_C_sf"/>
</dbReference>
<evidence type="ECO:0000256" key="1">
    <source>
        <dbReference type="ARBA" id="ARBA00000085"/>
    </source>
</evidence>
<feature type="transmembrane region" description="Helical" evidence="15">
    <location>
        <begin position="35"/>
        <end position="56"/>
    </location>
</feature>
<dbReference type="Gene3D" id="3.30.450.40">
    <property type="match status" value="1"/>
</dbReference>
<proteinExistence type="predicted"/>
<evidence type="ECO:0000256" key="4">
    <source>
        <dbReference type="ARBA" id="ARBA00022519"/>
    </source>
</evidence>
<evidence type="ECO:0000256" key="12">
    <source>
        <dbReference type="ARBA" id="ARBA00023012"/>
    </source>
</evidence>
<feature type="domain" description="HAMP" evidence="16">
    <location>
        <begin position="223"/>
        <end position="275"/>
    </location>
</feature>
<dbReference type="Pfam" id="PF00672">
    <property type="entry name" value="HAMP"/>
    <property type="match status" value="1"/>
</dbReference>
<evidence type="ECO:0000256" key="14">
    <source>
        <dbReference type="PIRNR" id="PIRNR003167"/>
    </source>
</evidence>
<dbReference type="SMART" id="SM00304">
    <property type="entry name" value="HAMP"/>
    <property type="match status" value="1"/>
</dbReference>
<accession>A0A4S4AU13</accession>